<evidence type="ECO:0000256" key="2">
    <source>
        <dbReference type="SAM" id="Phobius"/>
    </source>
</evidence>
<organism evidence="3">
    <name type="scientific">Trypanosoma congolense (strain IL3000)</name>
    <dbReference type="NCBI Taxonomy" id="1068625"/>
    <lineage>
        <taxon>Eukaryota</taxon>
        <taxon>Discoba</taxon>
        <taxon>Euglenozoa</taxon>
        <taxon>Kinetoplastea</taxon>
        <taxon>Metakinetoplastina</taxon>
        <taxon>Trypanosomatida</taxon>
        <taxon>Trypanosomatidae</taxon>
        <taxon>Trypanosoma</taxon>
        <taxon>Nannomonas</taxon>
    </lineage>
</organism>
<evidence type="ECO:0008006" key="4">
    <source>
        <dbReference type="Google" id="ProtNLM"/>
    </source>
</evidence>
<keyword evidence="2" id="KW-0812">Transmembrane</keyword>
<dbReference type="VEuPathDB" id="TriTrypDB:TcIL3000_2_1600"/>
<keyword evidence="2" id="KW-1133">Transmembrane helix</keyword>
<evidence type="ECO:0000256" key="1">
    <source>
        <dbReference type="SAM" id="MobiDB-lite"/>
    </source>
</evidence>
<reference evidence="3" key="1">
    <citation type="journal article" date="2012" name="Proc. Natl. Acad. Sci. U.S.A.">
        <title>Antigenic diversity is generated by distinct evolutionary mechanisms in African trypanosome species.</title>
        <authorList>
            <person name="Jackson A.P."/>
            <person name="Berry A."/>
            <person name="Aslett M."/>
            <person name="Allison H.C."/>
            <person name="Burton P."/>
            <person name="Vavrova-Anderson J."/>
            <person name="Brown R."/>
            <person name="Browne H."/>
            <person name="Corton N."/>
            <person name="Hauser H."/>
            <person name="Gamble J."/>
            <person name="Gilderthorp R."/>
            <person name="Marcello L."/>
            <person name="McQuillan J."/>
            <person name="Otto T.D."/>
            <person name="Quail M.A."/>
            <person name="Sanders M.J."/>
            <person name="van Tonder A."/>
            <person name="Ginger M.L."/>
            <person name="Field M.C."/>
            <person name="Barry J.D."/>
            <person name="Hertz-Fowler C."/>
            <person name="Berriman M."/>
        </authorList>
    </citation>
    <scope>NUCLEOTIDE SEQUENCE</scope>
    <source>
        <strain evidence="3">IL3000</strain>
    </source>
</reference>
<sequence>MLLSLKEHRGRGGIPSNALFIFLTVCHALLGYSVQVVAADVGVQVVNMSLTAVGWAQEAEVLVNYTPHVTSAVCDAMVANPGQVEDGRSCVAFLAPVGPNELSLHMHVETSIVKDFVTVGETFRHWAGDGAGEVLRRITDAVNRAESTSYPVPAGTDGSYFSPCRGEKTKAALPLCSSTQNCKTVVVVEGLEGDVADLLCPNVPEPCGEYIKREELWDGRVEISIEGVKNSLEVAVRFFALLREGSVRARKAGLVQNGRTAQLYALDEMNVYDYPLIDNAKCQANNDWWLLLFAIPFFLLLFLFRYIFGIGRRVGKRIEREAIIDDELRGQCVNLGSGPLQPRELHTVAPHYLAGGAEELTSRYDSNDMYRKQDGQRHGGEVPQPFTPACTEGSDEAVLRPPEVSMGRG</sequence>
<accession>G0UJM9</accession>
<feature type="compositionally biased region" description="Basic and acidic residues" evidence="1">
    <location>
        <begin position="369"/>
        <end position="380"/>
    </location>
</feature>
<dbReference type="AlphaFoldDB" id="G0UJM9"/>
<protein>
    <recommendedName>
        <fullName evidence="4">Transmembrane protein</fullName>
    </recommendedName>
</protein>
<dbReference type="EMBL" id="HE575315">
    <property type="protein sequence ID" value="CCC89583.1"/>
    <property type="molecule type" value="Genomic_DNA"/>
</dbReference>
<feature type="transmembrane region" description="Helical" evidence="2">
    <location>
        <begin position="288"/>
        <end position="308"/>
    </location>
</feature>
<name>G0UJM9_TRYCI</name>
<feature type="region of interest" description="Disordered" evidence="1">
    <location>
        <begin position="369"/>
        <end position="409"/>
    </location>
</feature>
<proteinExistence type="predicted"/>
<evidence type="ECO:0000313" key="3">
    <source>
        <dbReference type="EMBL" id="CCC89583.1"/>
    </source>
</evidence>
<gene>
    <name evidence="3" type="ORF">TCIL3000_2_1600</name>
</gene>
<keyword evidence="2" id="KW-0472">Membrane</keyword>